<dbReference type="InterPro" id="IPR029052">
    <property type="entry name" value="Metallo-depent_PP-like"/>
</dbReference>
<gene>
    <name evidence="6" type="ORF">BN1079_02122</name>
</gene>
<dbReference type="PANTHER" id="PTHR11124">
    <property type="entry name" value="VACUOLAR SORTING PROTEIN VPS29"/>
    <property type="match status" value="1"/>
</dbReference>
<dbReference type="OrthoDB" id="9785951at2"/>
<dbReference type="NCBIfam" id="TIGR00040">
    <property type="entry name" value="yfcE"/>
    <property type="match status" value="1"/>
</dbReference>
<evidence type="ECO:0000259" key="5">
    <source>
        <dbReference type="Pfam" id="PF12850"/>
    </source>
</evidence>
<keyword evidence="7" id="KW-1185">Reference proteome</keyword>
<keyword evidence="3" id="KW-0378">Hydrolase</keyword>
<evidence type="ECO:0000256" key="4">
    <source>
        <dbReference type="RuleBase" id="RU362039"/>
    </source>
</evidence>
<evidence type="ECO:0000313" key="6">
    <source>
        <dbReference type="EMBL" id="CDZ94797.1"/>
    </source>
</evidence>
<dbReference type="EMBL" id="CCSF01000001">
    <property type="protein sequence ID" value="CDZ94797.1"/>
    <property type="molecule type" value="Genomic_DNA"/>
</dbReference>
<comment type="cofactor">
    <cofactor evidence="4">
        <name>a divalent metal cation</name>
        <dbReference type="ChEBI" id="CHEBI:60240"/>
    </cofactor>
</comment>
<dbReference type="HOGENOM" id="CLU_063749_3_1_6"/>
<name>A0A078LWW7_9PSED</name>
<dbReference type="AlphaFoldDB" id="A0A078LWW7"/>
<dbReference type="InterPro" id="IPR024654">
    <property type="entry name" value="Calcineurin-like_PHP_lpxH"/>
</dbReference>
<dbReference type="Proteomes" id="UP000053902">
    <property type="component" value="Unassembled WGS sequence"/>
</dbReference>
<organism evidence="6 7">
    <name type="scientific">Pseudomonas saudiphocaensis</name>
    <dbReference type="NCBI Taxonomy" id="1499686"/>
    <lineage>
        <taxon>Bacteria</taxon>
        <taxon>Pseudomonadati</taxon>
        <taxon>Pseudomonadota</taxon>
        <taxon>Gammaproteobacteria</taxon>
        <taxon>Pseudomonadales</taxon>
        <taxon>Pseudomonadaceae</taxon>
        <taxon>Pseudomonas</taxon>
    </lineage>
</organism>
<proteinExistence type="inferred from homology"/>
<dbReference type="InterPro" id="IPR020935">
    <property type="entry name" value="PdiEstase_YfcE_CS"/>
</dbReference>
<dbReference type="Gene3D" id="3.60.21.10">
    <property type="match status" value="1"/>
</dbReference>
<dbReference type="GO" id="GO:0046872">
    <property type="term" value="F:metal ion binding"/>
    <property type="evidence" value="ECO:0007669"/>
    <property type="project" value="UniProtKB-KW"/>
</dbReference>
<feature type="domain" description="Calcineurin-like phosphoesterase" evidence="5">
    <location>
        <begin position="1"/>
        <end position="137"/>
    </location>
</feature>
<dbReference type="eggNOG" id="COG0622">
    <property type="taxonomic scope" value="Bacteria"/>
</dbReference>
<dbReference type="Pfam" id="PF12850">
    <property type="entry name" value="Metallophos_2"/>
    <property type="match status" value="1"/>
</dbReference>
<dbReference type="SUPFAM" id="SSF56300">
    <property type="entry name" value="Metallo-dependent phosphatases"/>
    <property type="match status" value="1"/>
</dbReference>
<evidence type="ECO:0000256" key="2">
    <source>
        <dbReference type="ARBA" id="ARBA00022723"/>
    </source>
</evidence>
<dbReference type="GO" id="GO:0016787">
    <property type="term" value="F:hydrolase activity"/>
    <property type="evidence" value="ECO:0007669"/>
    <property type="project" value="UniProtKB-UniRule"/>
</dbReference>
<dbReference type="STRING" id="1499686.BN1079_02122"/>
<accession>A0A078LWW7</accession>
<comment type="similarity">
    <text evidence="1 4">Belongs to the metallophosphoesterase superfamily. YfcE family.</text>
</comment>
<dbReference type="RefSeq" id="WP_037024161.1">
    <property type="nucleotide sequence ID" value="NZ_CCSF01000001.1"/>
</dbReference>
<evidence type="ECO:0000256" key="1">
    <source>
        <dbReference type="ARBA" id="ARBA00008950"/>
    </source>
</evidence>
<sequence length="151" mass="16222">MLIGLISDTHGLLRPEALAALQGCERIIHAGDIGKPAVLDGLRALAPVDAIRGNIDTADWAQALPDRLDLQVGDLRVHVLHDLKELDIDPQAAGIDVVIAGHSHQPNIERRDGVLYINPGSAGPRRFRLPISLALLRPEGGNAQAELIRLD</sequence>
<dbReference type="PROSITE" id="PS01269">
    <property type="entry name" value="UPF0025"/>
    <property type="match status" value="1"/>
</dbReference>
<keyword evidence="2 4" id="KW-0479">Metal-binding</keyword>
<dbReference type="InterPro" id="IPR000979">
    <property type="entry name" value="Phosphodiesterase_MJ0936/Vps29"/>
</dbReference>
<evidence type="ECO:0000313" key="7">
    <source>
        <dbReference type="Proteomes" id="UP000053902"/>
    </source>
</evidence>
<protein>
    <recommendedName>
        <fullName evidence="4">Phosphoesterase</fullName>
        <ecNumber evidence="4">3.1.4.-</ecNumber>
    </recommendedName>
</protein>
<reference evidence="6 7" key="1">
    <citation type="submission" date="2014-07" db="EMBL/GenBank/DDBJ databases">
        <authorList>
            <person name="Urmite Genomes Urmite Genomes"/>
        </authorList>
    </citation>
    <scope>NUCLEOTIDE SEQUENCE [LARGE SCALE GENOMIC DNA]</scope>
    <source>
        <strain evidence="6 7">20_BN</strain>
    </source>
</reference>
<dbReference type="EC" id="3.1.4.-" evidence="4"/>
<evidence type="ECO:0000256" key="3">
    <source>
        <dbReference type="ARBA" id="ARBA00022801"/>
    </source>
</evidence>